<keyword evidence="3" id="KW-1185">Reference proteome</keyword>
<dbReference type="GeneID" id="5023604"/>
<dbReference type="Pfam" id="PF00689">
    <property type="entry name" value="Cation_ATPase_C"/>
    <property type="match status" value="1"/>
</dbReference>
<dbReference type="SUPFAM" id="SSF81660">
    <property type="entry name" value="Metal cation-transporting ATPase, ATP-binding domain N"/>
    <property type="match status" value="1"/>
</dbReference>
<organism evidence="2 3">
    <name type="scientific">Paramecium tetraurelia</name>
    <dbReference type="NCBI Taxonomy" id="5888"/>
    <lineage>
        <taxon>Eukaryota</taxon>
        <taxon>Sar</taxon>
        <taxon>Alveolata</taxon>
        <taxon>Ciliophora</taxon>
        <taxon>Intramacronucleata</taxon>
        <taxon>Oligohymenophorea</taxon>
        <taxon>Peniculida</taxon>
        <taxon>Parameciidae</taxon>
        <taxon>Paramecium</taxon>
    </lineage>
</organism>
<dbReference type="Proteomes" id="UP000000600">
    <property type="component" value="Unassembled WGS sequence"/>
</dbReference>
<reference evidence="2 3" key="1">
    <citation type="journal article" date="2006" name="Nature">
        <title>Global trends of whole-genome duplications revealed by the ciliate Paramecium tetraurelia.</title>
        <authorList>
            <consortium name="Genoscope"/>
            <person name="Aury J.-M."/>
            <person name="Jaillon O."/>
            <person name="Duret L."/>
            <person name="Noel B."/>
            <person name="Jubin C."/>
            <person name="Porcel B.M."/>
            <person name="Segurens B."/>
            <person name="Daubin V."/>
            <person name="Anthouard V."/>
            <person name="Aiach N."/>
            <person name="Arnaiz O."/>
            <person name="Billaut A."/>
            <person name="Beisson J."/>
            <person name="Blanc I."/>
            <person name="Bouhouche K."/>
            <person name="Camara F."/>
            <person name="Duharcourt S."/>
            <person name="Guigo R."/>
            <person name="Gogendeau D."/>
            <person name="Katinka M."/>
            <person name="Keller A.-M."/>
            <person name="Kissmehl R."/>
            <person name="Klotz C."/>
            <person name="Koll F."/>
            <person name="Le Moue A."/>
            <person name="Lepere C."/>
            <person name="Malinsky S."/>
            <person name="Nowacki M."/>
            <person name="Nowak J.K."/>
            <person name="Plattner H."/>
            <person name="Poulain J."/>
            <person name="Ruiz F."/>
            <person name="Serrano V."/>
            <person name="Zagulski M."/>
            <person name="Dessen P."/>
            <person name="Betermier M."/>
            <person name="Weissenbach J."/>
            <person name="Scarpelli C."/>
            <person name="Schachter V."/>
            <person name="Sperling L."/>
            <person name="Meyer E."/>
            <person name="Cohen J."/>
            <person name="Wincker P."/>
        </authorList>
    </citation>
    <scope>NUCLEOTIDE SEQUENCE [LARGE SCALE GENOMIC DNA]</scope>
    <source>
        <strain evidence="2 3">Stock d4-2</strain>
    </source>
</reference>
<dbReference type="FunFam" id="1.20.1110.10:FF:000123">
    <property type="match status" value="1"/>
</dbReference>
<dbReference type="InParanoid" id="A0CI05"/>
<evidence type="ECO:0000259" key="1">
    <source>
        <dbReference type="Pfam" id="PF00689"/>
    </source>
</evidence>
<sequence length="365" mass="41294">MKKELQIKCLNKVLADYLILFFINGIDRFDIPEGLPAVITTCLALGARRMAKQEAIEMCVKELVLLSEQEASSIEGTSYHPEGKIDVLDAKLVKGNGLAENLTRLCQSMALCNESKLYFDKGRFQRNGLPAEIVLKAMINLLMENQSQTLDNNIIIRLLANSQREPPQNLLGKEMKGFIRYMISSNIGEVVSIFTSSALGIPDGFNSIQLLWVNLVTDGLPATALSFNPPDPDVMQKPPRKHDEPIITEYEFVRQCVVGTYVGLATVFVFAYGHPVVTFHQLRNLAECHHREGFKVSNFEKYDFSKDSCLYFSWGIQKASTLSLSVLVVIEMFNALNALSEIYFLYQTLSRMDHYQKFDYLQIHN</sequence>
<dbReference type="OrthoDB" id="3352408at2759"/>
<accession>A0CI05</accession>
<proteinExistence type="predicted"/>
<gene>
    <name evidence="2" type="ORF">GSPATT00038524001</name>
</gene>
<dbReference type="InterPro" id="IPR006068">
    <property type="entry name" value="ATPase_P-typ_cation-transptr_C"/>
</dbReference>
<dbReference type="EMBL" id="CT868081">
    <property type="protein sequence ID" value="CAK70422.1"/>
    <property type="molecule type" value="Genomic_DNA"/>
</dbReference>
<evidence type="ECO:0000313" key="2">
    <source>
        <dbReference type="EMBL" id="CAK70422.1"/>
    </source>
</evidence>
<dbReference type="InterPro" id="IPR023299">
    <property type="entry name" value="ATPase_P-typ_cyto_dom_N"/>
</dbReference>
<feature type="domain" description="Cation-transporting P-type ATPase C-terminal" evidence="1">
    <location>
        <begin position="205"/>
        <end position="341"/>
    </location>
</feature>
<dbReference type="SUPFAM" id="SSF81665">
    <property type="entry name" value="Calcium ATPase, transmembrane domain M"/>
    <property type="match status" value="1"/>
</dbReference>
<dbReference type="STRING" id="5888.A0CI05"/>
<dbReference type="GO" id="GO:0000166">
    <property type="term" value="F:nucleotide binding"/>
    <property type="evidence" value="ECO:0007669"/>
    <property type="project" value="InterPro"/>
</dbReference>
<evidence type="ECO:0000313" key="3">
    <source>
        <dbReference type="Proteomes" id="UP000000600"/>
    </source>
</evidence>
<dbReference type="Gene3D" id="1.20.1110.10">
    <property type="entry name" value="Calcium-transporting ATPase, transmembrane domain"/>
    <property type="match status" value="2"/>
</dbReference>
<name>A0CI05_PARTE</name>
<dbReference type="eggNOG" id="KOG0202">
    <property type="taxonomic scope" value="Eukaryota"/>
</dbReference>
<dbReference type="HOGENOM" id="CLU_759641_0_0_1"/>
<dbReference type="PANTHER" id="PTHR42861">
    <property type="entry name" value="CALCIUM-TRANSPORTING ATPASE"/>
    <property type="match status" value="1"/>
</dbReference>
<dbReference type="KEGG" id="ptm:GSPATT00038524001"/>
<dbReference type="InterPro" id="IPR023298">
    <property type="entry name" value="ATPase_P-typ_TM_dom_sf"/>
</dbReference>
<dbReference type="RefSeq" id="XP_001437819.1">
    <property type="nucleotide sequence ID" value="XM_001437782.1"/>
</dbReference>
<dbReference type="Gene3D" id="3.40.1110.10">
    <property type="entry name" value="Calcium-transporting ATPase, cytoplasmic domain N"/>
    <property type="match status" value="1"/>
</dbReference>
<protein>
    <recommendedName>
        <fullName evidence="1">Cation-transporting P-type ATPase C-terminal domain-containing protein</fullName>
    </recommendedName>
</protein>
<dbReference type="AlphaFoldDB" id="A0CI05"/>